<comment type="caution">
    <text evidence="5">The sequence shown here is derived from an EMBL/GenBank/DDBJ whole genome shotgun (WGS) entry which is preliminary data.</text>
</comment>
<dbReference type="EMBL" id="SDRB02000891">
    <property type="protein sequence ID" value="THG22347.1"/>
    <property type="molecule type" value="Genomic_DNA"/>
</dbReference>
<evidence type="ECO:0000313" key="6">
    <source>
        <dbReference type="Proteomes" id="UP000306102"/>
    </source>
</evidence>
<name>A0A4V6RYS7_CAMSN</name>
<proteinExistence type="predicted"/>
<keyword evidence="1" id="KW-0433">Leucine-rich repeat</keyword>
<keyword evidence="2" id="KW-0677">Repeat</keyword>
<dbReference type="InterPro" id="IPR045344">
    <property type="entry name" value="C-JID"/>
</dbReference>
<sequence length="343" mass="38986">MNKLSNLVCLYLNGCKRLQELPKLSSYIRNIEANDCTSLRTILSLPKYDNVEGFSFMNCFKLVENEQNNILSEKFLSNQFQKHFEWQWQESTYISFPGSQIPKWFSHQSRGCSVSFELPPHWYNDRFLGIVFAVVGIKNKSKCCKFYSIEVGFKRLGIQMVVGKSPKNELAYFEYVNSQNLEVIYVPLTDFPSSMEDDDMEQLNEGGIEFQASLVRRSHSFDCLTKAVDEDFSFIEGDVKLGVHLVYEKEDDEEAWSIDSSDSEDNMGVFHGDLERLVGRAGVEVASSSATTSKRRYGDLNDNHDYDAAAGPSGGFDCYDEEEDHPHSKRLRQAGPSGSGSFD</sequence>
<reference evidence="5 6" key="1">
    <citation type="journal article" date="2018" name="Proc. Natl. Acad. Sci. U.S.A.">
        <title>Draft genome sequence of Camellia sinensis var. sinensis provides insights into the evolution of the tea genome and tea quality.</title>
        <authorList>
            <person name="Wei C."/>
            <person name="Yang H."/>
            <person name="Wang S."/>
            <person name="Zhao J."/>
            <person name="Liu C."/>
            <person name="Gao L."/>
            <person name="Xia E."/>
            <person name="Lu Y."/>
            <person name="Tai Y."/>
            <person name="She G."/>
            <person name="Sun J."/>
            <person name="Cao H."/>
            <person name="Tong W."/>
            <person name="Gao Q."/>
            <person name="Li Y."/>
            <person name="Deng W."/>
            <person name="Jiang X."/>
            <person name="Wang W."/>
            <person name="Chen Q."/>
            <person name="Zhang S."/>
            <person name="Li H."/>
            <person name="Wu J."/>
            <person name="Wang P."/>
            <person name="Li P."/>
            <person name="Shi C."/>
            <person name="Zheng F."/>
            <person name="Jian J."/>
            <person name="Huang B."/>
            <person name="Shan D."/>
            <person name="Shi M."/>
            <person name="Fang C."/>
            <person name="Yue Y."/>
            <person name="Li F."/>
            <person name="Li D."/>
            <person name="Wei S."/>
            <person name="Han B."/>
            <person name="Jiang C."/>
            <person name="Yin Y."/>
            <person name="Xia T."/>
            <person name="Zhang Z."/>
            <person name="Bennetzen J.L."/>
            <person name="Zhao S."/>
            <person name="Wan X."/>
        </authorList>
    </citation>
    <scope>NUCLEOTIDE SEQUENCE [LARGE SCALE GENOMIC DNA]</scope>
    <source>
        <strain evidence="6">cv. Shuchazao</strain>
        <tissue evidence="5">Leaf</tissue>
    </source>
</reference>
<dbReference type="AlphaFoldDB" id="A0A4V6RYS7"/>
<keyword evidence="6" id="KW-1185">Reference proteome</keyword>
<evidence type="ECO:0000256" key="1">
    <source>
        <dbReference type="ARBA" id="ARBA00022614"/>
    </source>
</evidence>
<dbReference type="STRING" id="542762.A0A4V6RYS7"/>
<evidence type="ECO:0000256" key="3">
    <source>
        <dbReference type="SAM" id="MobiDB-lite"/>
    </source>
</evidence>
<gene>
    <name evidence="5" type="ORF">TEA_027487</name>
</gene>
<feature type="domain" description="C-JID" evidence="4">
    <location>
        <begin position="96"/>
        <end position="250"/>
    </location>
</feature>
<evidence type="ECO:0000256" key="2">
    <source>
        <dbReference type="ARBA" id="ARBA00022737"/>
    </source>
</evidence>
<dbReference type="Pfam" id="PF20160">
    <property type="entry name" value="C-JID"/>
    <property type="match status" value="1"/>
</dbReference>
<dbReference type="Proteomes" id="UP000306102">
    <property type="component" value="Unassembled WGS sequence"/>
</dbReference>
<evidence type="ECO:0000259" key="4">
    <source>
        <dbReference type="Pfam" id="PF20160"/>
    </source>
</evidence>
<feature type="region of interest" description="Disordered" evidence="3">
    <location>
        <begin position="288"/>
        <end position="343"/>
    </location>
</feature>
<feature type="compositionally biased region" description="Basic and acidic residues" evidence="3">
    <location>
        <begin position="296"/>
        <end position="307"/>
    </location>
</feature>
<accession>A0A4V6RYS7</accession>
<organism evidence="5 6">
    <name type="scientific">Camellia sinensis var. sinensis</name>
    <name type="common">China tea</name>
    <dbReference type="NCBI Taxonomy" id="542762"/>
    <lineage>
        <taxon>Eukaryota</taxon>
        <taxon>Viridiplantae</taxon>
        <taxon>Streptophyta</taxon>
        <taxon>Embryophyta</taxon>
        <taxon>Tracheophyta</taxon>
        <taxon>Spermatophyta</taxon>
        <taxon>Magnoliopsida</taxon>
        <taxon>eudicotyledons</taxon>
        <taxon>Gunneridae</taxon>
        <taxon>Pentapetalae</taxon>
        <taxon>asterids</taxon>
        <taxon>Ericales</taxon>
        <taxon>Theaceae</taxon>
        <taxon>Camellia</taxon>
    </lineage>
</organism>
<protein>
    <recommendedName>
        <fullName evidence="4">C-JID domain-containing protein</fullName>
    </recommendedName>
</protein>
<evidence type="ECO:0000313" key="5">
    <source>
        <dbReference type="EMBL" id="THG22347.1"/>
    </source>
</evidence>